<evidence type="ECO:0000256" key="1">
    <source>
        <dbReference type="SAM" id="MobiDB-lite"/>
    </source>
</evidence>
<organism evidence="2 3">
    <name type="scientific">Dryococelus australis</name>
    <dbReference type="NCBI Taxonomy" id="614101"/>
    <lineage>
        <taxon>Eukaryota</taxon>
        <taxon>Metazoa</taxon>
        <taxon>Ecdysozoa</taxon>
        <taxon>Arthropoda</taxon>
        <taxon>Hexapoda</taxon>
        <taxon>Insecta</taxon>
        <taxon>Pterygota</taxon>
        <taxon>Neoptera</taxon>
        <taxon>Polyneoptera</taxon>
        <taxon>Phasmatodea</taxon>
        <taxon>Verophasmatodea</taxon>
        <taxon>Anareolatae</taxon>
        <taxon>Phasmatidae</taxon>
        <taxon>Eurycanthinae</taxon>
        <taxon>Dryococelus</taxon>
    </lineage>
</organism>
<evidence type="ECO:0000313" key="2">
    <source>
        <dbReference type="EMBL" id="KAJ8883284.1"/>
    </source>
</evidence>
<keyword evidence="3" id="KW-1185">Reference proteome</keyword>
<gene>
    <name evidence="2" type="ORF">PR048_015127</name>
</gene>
<protein>
    <submittedName>
        <fullName evidence="2">Uncharacterized protein</fullName>
    </submittedName>
</protein>
<sequence length="444" mass="48091">MQISAEIRSAEGEEVLASRKKVNRGVTRTCVSRSLFSPPALGPCDLKRVVLGLPTPLLLSSTKNPFHAPGHFPSLRGEGEQYIHARAGGRKKHDFTWLLSRGAGEREQPAISSSARRNKGAVAYNALATPGGGEVNLNTPDRPASTQQCIGVCQEARERYGRHEHARLVTYRSYAQGVQCFRRGPVLIEQRRNERAGKTREIPEKTRRPAASSCTIPTCGGRGATPPGVEHGPPSTSDNVIEGGGAQAVTVRASRGLRTRQNSIILPFSSPPPAEGASRAECETLGVPHKHARVSSRTTTVPVLGTDTGGKNCSPLQWLPWSLGAASQMCMVGMSQIQVAETKLSKAKSSVGDHENSELRPIVPTTDIARHGSAERRDGGGTRTEFLAARQYITRSKNMQCTDESAAFTYVRHTFTKRGNSASRRHAKQGDNINIVPDHDNYKE</sequence>
<feature type="region of interest" description="Disordered" evidence="1">
    <location>
        <begin position="196"/>
        <end position="242"/>
    </location>
</feature>
<evidence type="ECO:0000313" key="3">
    <source>
        <dbReference type="Proteomes" id="UP001159363"/>
    </source>
</evidence>
<reference evidence="2 3" key="1">
    <citation type="submission" date="2023-02" db="EMBL/GenBank/DDBJ databases">
        <title>LHISI_Scaffold_Assembly.</title>
        <authorList>
            <person name="Stuart O.P."/>
            <person name="Cleave R."/>
            <person name="Magrath M.J.L."/>
            <person name="Mikheyev A.S."/>
        </authorList>
    </citation>
    <scope>NUCLEOTIDE SEQUENCE [LARGE SCALE GENOMIC DNA]</scope>
    <source>
        <strain evidence="2">Daus_M_001</strain>
        <tissue evidence="2">Leg muscle</tissue>
    </source>
</reference>
<feature type="compositionally biased region" description="Basic and acidic residues" evidence="1">
    <location>
        <begin position="196"/>
        <end position="207"/>
    </location>
</feature>
<proteinExistence type="predicted"/>
<accession>A0ABQ9HGB0</accession>
<dbReference type="EMBL" id="JARBHB010000005">
    <property type="protein sequence ID" value="KAJ8883284.1"/>
    <property type="molecule type" value="Genomic_DNA"/>
</dbReference>
<feature type="region of interest" description="Disordered" evidence="1">
    <location>
        <begin position="418"/>
        <end position="444"/>
    </location>
</feature>
<comment type="caution">
    <text evidence="2">The sequence shown here is derived from an EMBL/GenBank/DDBJ whole genome shotgun (WGS) entry which is preliminary data.</text>
</comment>
<dbReference type="Proteomes" id="UP001159363">
    <property type="component" value="Chromosome 4"/>
</dbReference>
<name>A0ABQ9HGB0_9NEOP</name>